<dbReference type="AlphaFoldDB" id="A0A085UL13"/>
<gene>
    <name evidence="3" type="ORF">IV02_30970</name>
</gene>
<dbReference type="Pfam" id="PF00535">
    <property type="entry name" value="Glycos_transf_2"/>
    <property type="match status" value="1"/>
</dbReference>
<dbReference type="RefSeq" id="WP_047579920.1">
    <property type="nucleotide sequence ID" value="NZ_JPQT01000183.1"/>
</dbReference>
<dbReference type="Proteomes" id="UP000028643">
    <property type="component" value="Unassembled WGS sequence"/>
</dbReference>
<reference evidence="3 4" key="1">
    <citation type="submission" date="2014-07" db="EMBL/GenBank/DDBJ databases">
        <title>Draft Genome Sequences of Environmental Pseudomonas syringae strains.</title>
        <authorList>
            <person name="Baltrus D.A."/>
            <person name="Berge O."/>
            <person name="Morris C."/>
        </authorList>
    </citation>
    <scope>NUCLEOTIDE SEQUENCE [LARGE SCALE GENOMIC DNA]</scope>
    <source>
        <strain evidence="3 4">CEB003</strain>
    </source>
</reference>
<evidence type="ECO:0000259" key="2">
    <source>
        <dbReference type="Pfam" id="PF00535"/>
    </source>
</evidence>
<proteinExistence type="predicted"/>
<dbReference type="CDD" id="cd04196">
    <property type="entry name" value="GT_2_like_d"/>
    <property type="match status" value="1"/>
</dbReference>
<evidence type="ECO:0000313" key="4">
    <source>
        <dbReference type="Proteomes" id="UP000028643"/>
    </source>
</evidence>
<keyword evidence="1" id="KW-0997">Cell inner membrane</keyword>
<feature type="domain" description="Glycosyltransferase 2-like" evidence="2">
    <location>
        <begin position="1"/>
        <end position="105"/>
    </location>
</feature>
<organism evidence="3 4">
    <name type="scientific">Pseudomonas syringae</name>
    <dbReference type="NCBI Taxonomy" id="317"/>
    <lineage>
        <taxon>Bacteria</taxon>
        <taxon>Pseudomonadati</taxon>
        <taxon>Pseudomonadota</taxon>
        <taxon>Gammaproteobacteria</taxon>
        <taxon>Pseudomonadales</taxon>
        <taxon>Pseudomonadaceae</taxon>
        <taxon>Pseudomonas</taxon>
    </lineage>
</organism>
<dbReference type="Gene3D" id="3.90.550.10">
    <property type="entry name" value="Spore Coat Polysaccharide Biosynthesis Protein SpsA, Chain A"/>
    <property type="match status" value="1"/>
</dbReference>
<dbReference type="SUPFAM" id="SSF53448">
    <property type="entry name" value="Nucleotide-diphospho-sugar transferases"/>
    <property type="match status" value="1"/>
</dbReference>
<dbReference type="EMBL" id="JPQT01000183">
    <property type="protein sequence ID" value="KFE43876.1"/>
    <property type="molecule type" value="Genomic_DNA"/>
</dbReference>
<sequence>MCTYNGQHFLEKQLQSIQCQSHGNWHVAISDDGSSDATLNIANRYRYLWGEDKVSLWQGPCQGFARNFLSFICNRQLHADYFAWCDQDDIWDQGKLAAAVGWLSTVAQDVPALYLGRTELISEGGEPMGYSPLFRRPASFTNALVQNIGGGNTMVLNRAARALLQEAGEHLHIVSHDWWAYLLITGVGGQVFYDPRPYVRYRQHGGNLVGANSSWAARMVRLRMLFKGRFRSWNQINIAGLETVRHRLTEENRIALDRFKAMRAQGLAGRLLNLKRSGVYRQTLLGNLGLIMAAVIREI</sequence>
<keyword evidence="1" id="KW-1003">Cell membrane</keyword>
<dbReference type="InterPro" id="IPR029044">
    <property type="entry name" value="Nucleotide-diphossugar_trans"/>
</dbReference>
<name>A0A085UL13_PSESX</name>
<dbReference type="GO" id="GO:0016740">
    <property type="term" value="F:transferase activity"/>
    <property type="evidence" value="ECO:0007669"/>
    <property type="project" value="UniProtKB-KW"/>
</dbReference>
<evidence type="ECO:0000313" key="3">
    <source>
        <dbReference type="EMBL" id="KFE43876.1"/>
    </source>
</evidence>
<keyword evidence="1" id="KW-0472">Membrane</keyword>
<protein>
    <submittedName>
        <fullName evidence="3">Glycosyl transferase family 2</fullName>
    </submittedName>
</protein>
<dbReference type="PATRIC" id="fig|317.174.peg.6318"/>
<comment type="caution">
    <text evidence="3">The sequence shown here is derived from an EMBL/GenBank/DDBJ whole genome shotgun (WGS) entry which is preliminary data.</text>
</comment>
<keyword evidence="3" id="KW-0808">Transferase</keyword>
<evidence type="ECO:0000256" key="1">
    <source>
        <dbReference type="ARBA" id="ARBA00022519"/>
    </source>
</evidence>
<dbReference type="InterPro" id="IPR001173">
    <property type="entry name" value="Glyco_trans_2-like"/>
</dbReference>
<accession>A0A085UL13</accession>